<keyword evidence="2" id="KW-1185">Reference proteome</keyword>
<evidence type="ECO:0000313" key="1">
    <source>
        <dbReference type="EMBL" id="KAL3571075.1"/>
    </source>
</evidence>
<dbReference type="Proteomes" id="UP000309997">
    <property type="component" value="Unassembled WGS sequence"/>
</dbReference>
<sequence>MASSRFTVFTLAVFSIFSLSQVGAANKLKLSPFESALDTLQNQIGYAFKNIGYLRRAMTHSSFSEENNKVLSILGSNVIDTSVSMYYLGKDTEISSKDLNRRIADNSKVDTSCAVDGMRLRLHKVVRVSPKTNSTTPSVVCSAFRALFGAIAIDTKKADDAGIVFWKVHGREVGKATVISARFTGVIGVLFLPSPFTRAFWSWRMDISGGLGMLPQLDGSDAYFTVSDLISASHNWDFRVLRTPIPQFIQDTIRACP</sequence>
<comment type="caution">
    <text evidence="1">The sequence shown here is derived from an EMBL/GenBank/DDBJ whole genome shotgun (WGS) entry which is preliminary data.</text>
</comment>
<accession>A0ACC4AXV4</accession>
<evidence type="ECO:0000313" key="2">
    <source>
        <dbReference type="Proteomes" id="UP000309997"/>
    </source>
</evidence>
<gene>
    <name evidence="1" type="ORF">D5086_028324</name>
</gene>
<protein>
    <submittedName>
        <fullName evidence="1">Uncharacterized protein</fullName>
    </submittedName>
</protein>
<reference evidence="1 2" key="1">
    <citation type="journal article" date="2024" name="Plant Biotechnol. J.">
        <title>Genome and CRISPR/Cas9 system of a widespread forest tree (Populus alba) in the world.</title>
        <authorList>
            <person name="Liu Y.J."/>
            <person name="Jiang P.F."/>
            <person name="Han X.M."/>
            <person name="Li X.Y."/>
            <person name="Wang H.M."/>
            <person name="Wang Y.J."/>
            <person name="Wang X.X."/>
            <person name="Zeng Q.Y."/>
        </authorList>
    </citation>
    <scope>NUCLEOTIDE SEQUENCE [LARGE SCALE GENOMIC DNA]</scope>
    <source>
        <strain evidence="2">cv. PAL-ZL1</strain>
    </source>
</reference>
<dbReference type="EMBL" id="RCHU02000015">
    <property type="protein sequence ID" value="KAL3571075.1"/>
    <property type="molecule type" value="Genomic_DNA"/>
</dbReference>
<organism evidence="1 2">
    <name type="scientific">Populus alba</name>
    <name type="common">White poplar</name>
    <dbReference type="NCBI Taxonomy" id="43335"/>
    <lineage>
        <taxon>Eukaryota</taxon>
        <taxon>Viridiplantae</taxon>
        <taxon>Streptophyta</taxon>
        <taxon>Embryophyta</taxon>
        <taxon>Tracheophyta</taxon>
        <taxon>Spermatophyta</taxon>
        <taxon>Magnoliopsida</taxon>
        <taxon>eudicotyledons</taxon>
        <taxon>Gunneridae</taxon>
        <taxon>Pentapetalae</taxon>
        <taxon>rosids</taxon>
        <taxon>fabids</taxon>
        <taxon>Malpighiales</taxon>
        <taxon>Salicaceae</taxon>
        <taxon>Saliceae</taxon>
        <taxon>Populus</taxon>
    </lineage>
</organism>
<name>A0ACC4AXV4_POPAL</name>
<proteinExistence type="predicted"/>